<name>A0ACC4BT88_POPAL</name>
<protein>
    <submittedName>
        <fullName evidence="1">Uncharacterized protein</fullName>
    </submittedName>
</protein>
<organism evidence="1 2">
    <name type="scientific">Populus alba</name>
    <name type="common">White poplar</name>
    <dbReference type="NCBI Taxonomy" id="43335"/>
    <lineage>
        <taxon>Eukaryota</taxon>
        <taxon>Viridiplantae</taxon>
        <taxon>Streptophyta</taxon>
        <taxon>Embryophyta</taxon>
        <taxon>Tracheophyta</taxon>
        <taxon>Spermatophyta</taxon>
        <taxon>Magnoliopsida</taxon>
        <taxon>eudicotyledons</taxon>
        <taxon>Gunneridae</taxon>
        <taxon>Pentapetalae</taxon>
        <taxon>rosids</taxon>
        <taxon>fabids</taxon>
        <taxon>Malpighiales</taxon>
        <taxon>Salicaceae</taxon>
        <taxon>Saliceae</taxon>
        <taxon>Populus</taxon>
    </lineage>
</organism>
<gene>
    <name evidence="1" type="ORF">D5086_015952</name>
</gene>
<comment type="caution">
    <text evidence="1">The sequence shown here is derived from an EMBL/GenBank/DDBJ whole genome shotgun (WGS) entry which is preliminary data.</text>
</comment>
<reference evidence="1 2" key="1">
    <citation type="journal article" date="2024" name="Plant Biotechnol. J.">
        <title>Genome and CRISPR/Cas9 system of a widespread forest tree (Populus alba) in the world.</title>
        <authorList>
            <person name="Liu Y.J."/>
            <person name="Jiang P.F."/>
            <person name="Han X.M."/>
            <person name="Li X.Y."/>
            <person name="Wang H.M."/>
            <person name="Wang Y.J."/>
            <person name="Wang X.X."/>
            <person name="Zeng Q.Y."/>
        </authorList>
    </citation>
    <scope>NUCLEOTIDE SEQUENCE [LARGE SCALE GENOMIC DNA]</scope>
    <source>
        <strain evidence="2">cv. PAL-ZL1</strain>
    </source>
</reference>
<dbReference type="Proteomes" id="UP000309997">
    <property type="component" value="Unassembled WGS sequence"/>
</dbReference>
<accession>A0ACC4BT88</accession>
<keyword evidence="2" id="KW-1185">Reference proteome</keyword>
<proteinExistence type="predicted"/>
<evidence type="ECO:0000313" key="2">
    <source>
        <dbReference type="Proteomes" id="UP000309997"/>
    </source>
</evidence>
<dbReference type="EMBL" id="RCHU02000008">
    <property type="protein sequence ID" value="KAL3581620.1"/>
    <property type="molecule type" value="Genomic_DNA"/>
</dbReference>
<evidence type="ECO:0000313" key="1">
    <source>
        <dbReference type="EMBL" id="KAL3581620.1"/>
    </source>
</evidence>
<sequence>MEFGAAAAAASAAAAAASSSSKVFNRTHHLSLLSNPPTSQKSSILFNPSSNAVPRFSTMSFSPRDLSCKSTIKDTTVSIATPQMAADGLRDFELSNSTALSPLDGRYCNKVKVLSPRDSYLLKILKQTTKAGEIGSSTTPHKVNLLILKTVKAIVVKPNEAYLISVRSCHFHIGRFNCSEEYGRRPGTFSSRLQKCIAGNIKASEPYEKLKELTRGRAVAKDSIKELTEGLELPEKAKDYLLELTPHTYVRAAIELGQTASIAINLNTIRSWRMGYQCENLVALCSIEHGDSAIPSLLEQATYLISSIPKMETGIACCARGAYLPGVSQHSKASMSPRSISPSTFAARSLKSSSLFGETLRFIPRSSLRVSKAKNSSLVTRCEIGDSLEEFLAKATPDKGLIRVMMCMGEALRTIAFKVRTASCGGTACVNSFGDEQLAVDMLANNLLFEALTHSHFCKYACSEEVPELQDMGGPVEGGFSVAFDPLDGSSIVDTNFSVGTIFGVWPGEKLTGVTGRDQVAAAMGVYGPRTTYVLALKDYPGTHEFLLLDEGKWQHVKETTEVGEGKLFSPGNLRATFDNPDYEKLINYYVKEKYTLRYTGGMVPDVNQIIVKEKGVFTNVISPSSKAKLRLLFEVAPLGLLVENAGGYSSDGHRSVLDKEITNLDDRTQVAYGSKNEIIRFEETLYGKSRLKAEGVPVGAAA</sequence>